<feature type="domain" description="Reverse transcriptase" evidence="1">
    <location>
        <begin position="1"/>
        <end position="251"/>
    </location>
</feature>
<dbReference type="InterPro" id="IPR000477">
    <property type="entry name" value="RT_dom"/>
</dbReference>
<dbReference type="InterPro" id="IPR043502">
    <property type="entry name" value="DNA/RNA_pol_sf"/>
</dbReference>
<evidence type="ECO:0000313" key="3">
    <source>
        <dbReference type="Proteomes" id="UP001430356"/>
    </source>
</evidence>
<dbReference type="AlphaFoldDB" id="A0AAW0F201"/>
<accession>A0AAW0F201</accession>
<evidence type="ECO:0000313" key="2">
    <source>
        <dbReference type="EMBL" id="KAK7199242.1"/>
    </source>
</evidence>
<dbReference type="SUPFAM" id="SSF56672">
    <property type="entry name" value="DNA/RNA polymerases"/>
    <property type="match status" value="1"/>
</dbReference>
<evidence type="ECO:0000259" key="1">
    <source>
        <dbReference type="PROSITE" id="PS50878"/>
    </source>
</evidence>
<organism evidence="2 3">
    <name type="scientific">Novymonas esmeraldas</name>
    <dbReference type="NCBI Taxonomy" id="1808958"/>
    <lineage>
        <taxon>Eukaryota</taxon>
        <taxon>Discoba</taxon>
        <taxon>Euglenozoa</taxon>
        <taxon>Kinetoplastea</taxon>
        <taxon>Metakinetoplastina</taxon>
        <taxon>Trypanosomatida</taxon>
        <taxon>Trypanosomatidae</taxon>
        <taxon>Novymonas</taxon>
    </lineage>
</organism>
<protein>
    <recommendedName>
        <fullName evidence="1">Reverse transcriptase domain-containing protein</fullName>
    </recommendedName>
</protein>
<dbReference type="EMBL" id="JAECZO010000254">
    <property type="protein sequence ID" value="KAK7199242.1"/>
    <property type="molecule type" value="Genomic_DNA"/>
</dbReference>
<sequence>MPTVHGGTHAFLLEALRYLRTETFEFLRTSRTVKNIRLSHNDLVRAVEFGKFELCGDNVRHPLPEGVHGVNLFTVNEAKGRRRLITEPHLNGVIKKYELPPISRLSRLERRQRLRHARYMFQLDFEAFYDAIPLPRDLRDKFVFRTREGAMYRLTTLPTGARWSVAVGQAVTWTIVDIDTPVFIETMIDNVLIAAEEGQEVAFVAAVRTVVDRIRVANLLTSPDREAVAVMPDSALLDEAKSRCVFLGEEYVWEEGERQVRNTVKTVTKIDLASRAEQFTFRSFASLVSLITYAVHTTTLNPAYLFPLMRMYRALFRMVARGKSWEDHVTYISTSIRSTLQHFALLLLANPLCRIPEPIQATYDDEDYDIVVFTDASARGWGAVARWRGGQTQSFQQRWVHDLQVRGVPSGTGTTVPFNARFSANAEPHAALLFLQLVLARGAVRGMRIAVVTDHYPIALAQRGENGFRGIGRGYYLNNLYTFTNDLFHRQGVRVVFFYIDGACNPADRLSRNFGEDVSDGEVAVREAADMVLPRLINTACPVCEKQGQHASMGSVFPGYARLATQNEQR</sequence>
<proteinExistence type="predicted"/>
<name>A0AAW0F201_9TRYP</name>
<reference evidence="2 3" key="1">
    <citation type="journal article" date="2021" name="MBio">
        <title>A New Model Trypanosomatid, Novymonas esmeraldas: Genomic Perception of Its 'Candidatus Pandoraea novymonadis' Endosymbiont.</title>
        <authorList>
            <person name="Zakharova A."/>
            <person name="Saura A."/>
            <person name="Butenko A."/>
            <person name="Podesvova L."/>
            <person name="Warmusova S."/>
            <person name="Kostygov A.Y."/>
            <person name="Nenarokova A."/>
            <person name="Lukes J."/>
            <person name="Opperdoes F.R."/>
            <person name="Yurchenko V."/>
        </authorList>
    </citation>
    <scope>NUCLEOTIDE SEQUENCE [LARGE SCALE GENOMIC DNA]</scope>
    <source>
        <strain evidence="2 3">E262AT.01</strain>
    </source>
</reference>
<dbReference type="PROSITE" id="PS50878">
    <property type="entry name" value="RT_POL"/>
    <property type="match status" value="1"/>
</dbReference>
<comment type="caution">
    <text evidence="2">The sequence shown here is derived from an EMBL/GenBank/DDBJ whole genome shotgun (WGS) entry which is preliminary data.</text>
</comment>
<keyword evidence="3" id="KW-1185">Reference proteome</keyword>
<gene>
    <name evidence="2" type="ORF">NESM_000894700</name>
</gene>
<dbReference type="Proteomes" id="UP001430356">
    <property type="component" value="Unassembled WGS sequence"/>
</dbReference>